<dbReference type="EC" id="1.11.1.-" evidence="7"/>
<gene>
    <name evidence="7" type="ORF">ACFO4R_09105</name>
</gene>
<dbReference type="PROSITE" id="PS51352">
    <property type="entry name" value="THIOREDOXIN_2"/>
    <property type="match status" value="1"/>
</dbReference>
<keyword evidence="3" id="KW-0049">Antioxidant</keyword>
<keyword evidence="8" id="KW-1185">Reference proteome</keyword>
<dbReference type="InterPro" id="IPR013766">
    <property type="entry name" value="Thioredoxin_domain"/>
</dbReference>
<evidence type="ECO:0000313" key="7">
    <source>
        <dbReference type="EMBL" id="MFC4805237.1"/>
    </source>
</evidence>
<keyword evidence="2 7" id="KW-0575">Peroxidase</keyword>
<evidence type="ECO:0000259" key="6">
    <source>
        <dbReference type="PROSITE" id="PS51352"/>
    </source>
</evidence>
<dbReference type="PANTHER" id="PTHR10681:SF121">
    <property type="entry name" value="ALKYL HYDROPEROXIDE REDUCTASE C"/>
    <property type="match status" value="1"/>
</dbReference>
<dbReference type="PIRSF" id="PIRSF000239">
    <property type="entry name" value="AHPC"/>
    <property type="match status" value="1"/>
</dbReference>
<dbReference type="Proteomes" id="UP001595916">
    <property type="component" value="Unassembled WGS sequence"/>
</dbReference>
<dbReference type="Gene3D" id="3.40.30.10">
    <property type="entry name" value="Glutaredoxin"/>
    <property type="match status" value="1"/>
</dbReference>
<evidence type="ECO:0000256" key="2">
    <source>
        <dbReference type="ARBA" id="ARBA00022559"/>
    </source>
</evidence>
<dbReference type="InterPro" id="IPR000866">
    <property type="entry name" value="AhpC/TSA"/>
</dbReference>
<dbReference type="InterPro" id="IPR036249">
    <property type="entry name" value="Thioredoxin-like_sf"/>
</dbReference>
<sequence>MANRMVGVPAPDFKMVVTTGDGKEFKELTLNDYKGKWLVMFFYPRDFTFVCPTEIKSMDSHYEEFQKLNADVLAVSTDSEFSHKAWIELAAEKGGIGELKFPIAADTTHQVSKDYGIYIEETGAALRGLFIINPEGVLQYQVVHDLNVGRSASETLRVLQGLQAGGLCPADWNPGEDML</sequence>
<keyword evidence="5" id="KW-0676">Redox-active center</keyword>
<keyword evidence="4 7" id="KW-0560">Oxidoreductase</keyword>
<proteinExistence type="inferred from homology"/>
<dbReference type="EMBL" id="JBHSHL010000042">
    <property type="protein sequence ID" value="MFC4805237.1"/>
    <property type="molecule type" value="Genomic_DNA"/>
</dbReference>
<comment type="similarity">
    <text evidence="1">Belongs to the peroxiredoxin family. AhpC/Prx1 subfamily.</text>
</comment>
<dbReference type="SUPFAM" id="SSF52833">
    <property type="entry name" value="Thioredoxin-like"/>
    <property type="match status" value="1"/>
</dbReference>
<organism evidence="7 8">
    <name type="scientific">Filifactor villosus</name>
    <dbReference type="NCBI Taxonomy" id="29374"/>
    <lineage>
        <taxon>Bacteria</taxon>
        <taxon>Bacillati</taxon>
        <taxon>Bacillota</taxon>
        <taxon>Clostridia</taxon>
        <taxon>Peptostreptococcales</taxon>
        <taxon>Filifactoraceae</taxon>
        <taxon>Filifactor</taxon>
    </lineage>
</organism>
<dbReference type="PANTHER" id="PTHR10681">
    <property type="entry name" value="THIOREDOXIN PEROXIDASE"/>
    <property type="match status" value="1"/>
</dbReference>
<dbReference type="RefSeq" id="WP_379788784.1">
    <property type="nucleotide sequence ID" value="NZ_JBHSHL010000042.1"/>
</dbReference>
<evidence type="ECO:0000313" key="8">
    <source>
        <dbReference type="Proteomes" id="UP001595916"/>
    </source>
</evidence>
<name>A0ABV9QNB7_9FIRM</name>
<dbReference type="InterPro" id="IPR050217">
    <property type="entry name" value="Peroxiredoxin"/>
</dbReference>
<dbReference type="InterPro" id="IPR024706">
    <property type="entry name" value="Peroxiredoxin_AhpC-typ"/>
</dbReference>
<evidence type="ECO:0000256" key="4">
    <source>
        <dbReference type="ARBA" id="ARBA00023002"/>
    </source>
</evidence>
<dbReference type="CDD" id="cd03015">
    <property type="entry name" value="PRX_Typ2cys"/>
    <property type="match status" value="1"/>
</dbReference>
<accession>A0ABV9QNB7</accession>
<protein>
    <submittedName>
        <fullName evidence="7">Peroxiredoxin</fullName>
        <ecNumber evidence="7">1.11.1.-</ecNumber>
    </submittedName>
</protein>
<evidence type="ECO:0000256" key="3">
    <source>
        <dbReference type="ARBA" id="ARBA00022862"/>
    </source>
</evidence>
<comment type="caution">
    <text evidence="7">The sequence shown here is derived from an EMBL/GenBank/DDBJ whole genome shotgun (WGS) entry which is preliminary data.</text>
</comment>
<dbReference type="Pfam" id="PF00578">
    <property type="entry name" value="AhpC-TSA"/>
    <property type="match status" value="1"/>
</dbReference>
<evidence type="ECO:0000256" key="5">
    <source>
        <dbReference type="ARBA" id="ARBA00023284"/>
    </source>
</evidence>
<feature type="domain" description="Thioredoxin" evidence="6">
    <location>
        <begin position="4"/>
        <end position="164"/>
    </location>
</feature>
<evidence type="ECO:0000256" key="1">
    <source>
        <dbReference type="ARBA" id="ARBA00009796"/>
    </source>
</evidence>
<reference evidence="8" key="1">
    <citation type="journal article" date="2019" name="Int. J. Syst. Evol. Microbiol.">
        <title>The Global Catalogue of Microorganisms (GCM) 10K type strain sequencing project: providing services to taxonomists for standard genome sequencing and annotation.</title>
        <authorList>
            <consortium name="The Broad Institute Genomics Platform"/>
            <consortium name="The Broad Institute Genome Sequencing Center for Infectious Disease"/>
            <person name="Wu L."/>
            <person name="Ma J."/>
        </authorList>
    </citation>
    <scope>NUCLEOTIDE SEQUENCE [LARGE SCALE GENOMIC DNA]</scope>
    <source>
        <strain evidence="8">CCUG 46385</strain>
    </source>
</reference>
<dbReference type="GO" id="GO:0004601">
    <property type="term" value="F:peroxidase activity"/>
    <property type="evidence" value="ECO:0007669"/>
    <property type="project" value="UniProtKB-KW"/>
</dbReference>